<name>A0A1S2VPU5_9BACT</name>
<keyword evidence="2" id="KW-1185">Reference proteome</keyword>
<evidence type="ECO:0000313" key="1">
    <source>
        <dbReference type="EMBL" id="OIN59818.1"/>
    </source>
</evidence>
<evidence type="ECO:0000313" key="2">
    <source>
        <dbReference type="Proteomes" id="UP000181790"/>
    </source>
</evidence>
<dbReference type="RefSeq" id="WP_071502619.1">
    <property type="nucleotide sequence ID" value="NZ_MORL01000003.1"/>
</dbReference>
<dbReference type="AlphaFoldDB" id="A0A1S2VPU5"/>
<gene>
    <name evidence="1" type="ORF">BLX24_08140</name>
</gene>
<protein>
    <submittedName>
        <fullName evidence="1">Uncharacterized protein</fullName>
    </submittedName>
</protein>
<reference evidence="1 2" key="1">
    <citation type="submission" date="2016-10" db="EMBL/GenBank/DDBJ databases">
        <title>Arsenicibacter rosenii gen. nov., sp. nov., an efficient arsenic-methylating bacterium isolated from an arsenic-contaminated paddy soil.</title>
        <authorList>
            <person name="Huang K."/>
        </authorList>
    </citation>
    <scope>NUCLEOTIDE SEQUENCE [LARGE SCALE GENOMIC DNA]</scope>
    <source>
        <strain evidence="1 2">SM-1</strain>
    </source>
</reference>
<organism evidence="1 2">
    <name type="scientific">Arsenicibacter rosenii</name>
    <dbReference type="NCBI Taxonomy" id="1750698"/>
    <lineage>
        <taxon>Bacteria</taxon>
        <taxon>Pseudomonadati</taxon>
        <taxon>Bacteroidota</taxon>
        <taxon>Cytophagia</taxon>
        <taxon>Cytophagales</taxon>
        <taxon>Spirosomataceae</taxon>
        <taxon>Arsenicibacter</taxon>
    </lineage>
</organism>
<accession>A0A1S2VPU5</accession>
<proteinExistence type="predicted"/>
<dbReference type="EMBL" id="MORL01000003">
    <property type="protein sequence ID" value="OIN59818.1"/>
    <property type="molecule type" value="Genomic_DNA"/>
</dbReference>
<dbReference type="Proteomes" id="UP000181790">
    <property type="component" value="Unassembled WGS sequence"/>
</dbReference>
<comment type="caution">
    <text evidence="1">The sequence shown here is derived from an EMBL/GenBank/DDBJ whole genome shotgun (WGS) entry which is preliminary data.</text>
</comment>
<sequence length="81" mass="8822">MQPNEFREALIRQGFQQVPGVAVLFRLNNTHPLFSANLMAAPAIHVEIAPGNSRMELVSSEEEIVNVLNAAYDAGSQQTTA</sequence>